<dbReference type="NCBIfam" id="TIGR02595">
    <property type="entry name" value="PEP_CTERM"/>
    <property type="match status" value="1"/>
</dbReference>
<feature type="domain" description="Ice-binding protein C-terminal" evidence="2">
    <location>
        <begin position="160"/>
        <end position="184"/>
    </location>
</feature>
<name>A0ABS1X6F5_9GAMM</name>
<keyword evidence="4" id="KW-1185">Reference proteome</keyword>
<reference evidence="3 4" key="1">
    <citation type="journal article" date="2021" name="Int. J. Syst. Evol. Microbiol.">
        <title>Steroidobacter gossypii sp. nov., isolated from soil of cotton cropping field.</title>
        <authorList>
            <person name="Huang R."/>
            <person name="Yang S."/>
            <person name="Zhen C."/>
            <person name="Liu W."/>
        </authorList>
    </citation>
    <scope>NUCLEOTIDE SEQUENCE [LARGE SCALE GENOMIC DNA]</scope>
    <source>
        <strain evidence="3 4">S1-65</strain>
    </source>
</reference>
<evidence type="ECO:0000313" key="4">
    <source>
        <dbReference type="Proteomes" id="UP000661077"/>
    </source>
</evidence>
<sequence length="186" mass="18872">MTVKPTSLGALSLALAAFSFAGSAAAVPLLCEDAAVNHMYVDTSQVSECLAGGIGNINGNPGTDAFLTGDGAASGLVGIGAAHFTQSGTTGTFSLDAGLWQAWDEIAIGFKFGTGNQPDAWFVYLLNPQVASGNWQFVNVFGRGGGLSHLQLYGRSAVSSVPEPGTLALLGIGLLGAGIARRRKAV</sequence>
<accession>A0ABS1X6F5</accession>
<feature type="signal peptide" evidence="1">
    <location>
        <begin position="1"/>
        <end position="26"/>
    </location>
</feature>
<dbReference type="InterPro" id="IPR013424">
    <property type="entry name" value="Ice-binding_C"/>
</dbReference>
<evidence type="ECO:0000313" key="3">
    <source>
        <dbReference type="EMBL" id="MBM0108801.1"/>
    </source>
</evidence>
<proteinExistence type="predicted"/>
<evidence type="ECO:0000259" key="2">
    <source>
        <dbReference type="Pfam" id="PF07589"/>
    </source>
</evidence>
<feature type="chain" id="PRO_5047250522" evidence="1">
    <location>
        <begin position="27"/>
        <end position="186"/>
    </location>
</feature>
<evidence type="ECO:0000256" key="1">
    <source>
        <dbReference type="SAM" id="SignalP"/>
    </source>
</evidence>
<organism evidence="3 4">
    <name type="scientific">Steroidobacter gossypii</name>
    <dbReference type="NCBI Taxonomy" id="2805490"/>
    <lineage>
        <taxon>Bacteria</taxon>
        <taxon>Pseudomonadati</taxon>
        <taxon>Pseudomonadota</taxon>
        <taxon>Gammaproteobacteria</taxon>
        <taxon>Steroidobacterales</taxon>
        <taxon>Steroidobacteraceae</taxon>
        <taxon>Steroidobacter</taxon>
    </lineage>
</organism>
<dbReference type="Pfam" id="PF07589">
    <property type="entry name" value="PEP-CTERM"/>
    <property type="match status" value="1"/>
</dbReference>
<protein>
    <submittedName>
        <fullName evidence="3">PEP-CTERM sorting domain-containing protein</fullName>
    </submittedName>
</protein>
<keyword evidence="1" id="KW-0732">Signal</keyword>
<comment type="caution">
    <text evidence="3">The sequence shown here is derived from an EMBL/GenBank/DDBJ whole genome shotgun (WGS) entry which is preliminary data.</text>
</comment>
<gene>
    <name evidence="3" type="ORF">JM946_29060</name>
</gene>
<dbReference type="Proteomes" id="UP000661077">
    <property type="component" value="Unassembled WGS sequence"/>
</dbReference>
<dbReference type="EMBL" id="JAEVLS010000010">
    <property type="protein sequence ID" value="MBM0108801.1"/>
    <property type="molecule type" value="Genomic_DNA"/>
</dbReference>